<evidence type="ECO:0000256" key="3">
    <source>
        <dbReference type="ARBA" id="ARBA00023163"/>
    </source>
</evidence>
<evidence type="ECO:0000256" key="1">
    <source>
        <dbReference type="ARBA" id="ARBA00004123"/>
    </source>
</evidence>
<dbReference type="PANTHER" id="PTHR21277">
    <property type="entry name" value="TRANSCRIPTIONAL ADAPTER 1"/>
    <property type="match status" value="1"/>
</dbReference>
<dbReference type="Proteomes" id="UP001148312">
    <property type="component" value="Unassembled WGS sequence"/>
</dbReference>
<dbReference type="AlphaFoldDB" id="A0A9X0BMU2"/>
<evidence type="ECO:0008006" key="8">
    <source>
        <dbReference type="Google" id="ProtNLM"/>
    </source>
</evidence>
<keyword evidence="7" id="KW-1185">Reference proteome</keyword>
<dbReference type="GO" id="GO:0006357">
    <property type="term" value="P:regulation of transcription by RNA polymerase II"/>
    <property type="evidence" value="ECO:0007669"/>
    <property type="project" value="TreeGrafter"/>
</dbReference>
<evidence type="ECO:0000256" key="4">
    <source>
        <dbReference type="ARBA" id="ARBA00023242"/>
    </source>
</evidence>
<feature type="compositionally biased region" description="Low complexity" evidence="5">
    <location>
        <begin position="13"/>
        <end position="36"/>
    </location>
</feature>
<dbReference type="GO" id="GO:0005634">
    <property type="term" value="C:nucleus"/>
    <property type="evidence" value="ECO:0007669"/>
    <property type="project" value="UniProtKB-SubCell"/>
</dbReference>
<accession>A0A9X0BMU2</accession>
<dbReference type="GO" id="GO:0000124">
    <property type="term" value="C:SAGA complex"/>
    <property type="evidence" value="ECO:0007669"/>
    <property type="project" value="TreeGrafter"/>
</dbReference>
<feature type="region of interest" description="Disordered" evidence="5">
    <location>
        <begin position="363"/>
        <end position="403"/>
    </location>
</feature>
<dbReference type="GO" id="GO:0003713">
    <property type="term" value="F:transcription coactivator activity"/>
    <property type="evidence" value="ECO:0007669"/>
    <property type="project" value="TreeGrafter"/>
</dbReference>
<organism evidence="6 7">
    <name type="scientific">Penicillium diatomitis</name>
    <dbReference type="NCBI Taxonomy" id="2819901"/>
    <lineage>
        <taxon>Eukaryota</taxon>
        <taxon>Fungi</taxon>
        <taxon>Dikarya</taxon>
        <taxon>Ascomycota</taxon>
        <taxon>Pezizomycotina</taxon>
        <taxon>Eurotiomycetes</taxon>
        <taxon>Eurotiomycetidae</taxon>
        <taxon>Eurotiales</taxon>
        <taxon>Aspergillaceae</taxon>
        <taxon>Penicillium</taxon>
    </lineage>
</organism>
<dbReference type="GeneID" id="81627932"/>
<feature type="compositionally biased region" description="Acidic residues" evidence="5">
    <location>
        <begin position="381"/>
        <end position="398"/>
    </location>
</feature>
<evidence type="ECO:0000256" key="5">
    <source>
        <dbReference type="SAM" id="MobiDB-lite"/>
    </source>
</evidence>
<evidence type="ECO:0000313" key="7">
    <source>
        <dbReference type="Proteomes" id="UP001148312"/>
    </source>
</evidence>
<reference evidence="6" key="1">
    <citation type="submission" date="2022-12" db="EMBL/GenBank/DDBJ databases">
        <authorList>
            <person name="Petersen C."/>
        </authorList>
    </citation>
    <scope>NUCLEOTIDE SEQUENCE</scope>
    <source>
        <strain evidence="6">IBT 30728</strain>
    </source>
</reference>
<keyword evidence="3" id="KW-0804">Transcription</keyword>
<protein>
    <recommendedName>
        <fullName evidence="8">Transcriptional coactivator HFI1/ADA1</fullName>
    </recommendedName>
</protein>
<sequence>MQIDPAALSRPDSSNATKTTTTTSSTTVKSSRSLPSVPRLDLEPAYTELKAAIGDKWAEYKDATASFLLGHCNQHEYASRVDYFLCADTKIEHLHNNFICAIFANLTRDLPDHGVANWVSANDKPSLVSKPVSGDAAEQRLKTEVMQLPPRDRRRIKAIPERDPNDVPATELEIYHQAKQIKLPSQVPASAGGLNKTNWELEVRKRYAQPLAADTGEFPDAESIFARMVPMCYEESLPGGASLPCAEFMAIATETFVKDVLSAVFSRTRCNGPSGTINGMMKRNYRQQLEREELAFTRGEIAKDTATGLLPVEAKEAATRRSLGVRDLRLTLELSRGVLGHMPLVINQVMGGYFEDELDTSKQDRLGNGASASHEPKPEKPDDDEMDLDDDEDDELSDWEGGAAWDREQLGSLLDDCLSMAA</sequence>
<dbReference type="EMBL" id="JAPWDQ010000012">
    <property type="protein sequence ID" value="KAJ5475016.1"/>
    <property type="molecule type" value="Genomic_DNA"/>
</dbReference>
<comment type="caution">
    <text evidence="6">The sequence shown here is derived from an EMBL/GenBank/DDBJ whole genome shotgun (WGS) entry which is preliminary data.</text>
</comment>
<dbReference type="InterPro" id="IPR024738">
    <property type="entry name" value="Hfi1/Tada1"/>
</dbReference>
<evidence type="ECO:0000256" key="2">
    <source>
        <dbReference type="ARBA" id="ARBA00023015"/>
    </source>
</evidence>
<dbReference type="Pfam" id="PF12767">
    <property type="entry name" value="SAGA-Tad1"/>
    <property type="match status" value="1"/>
</dbReference>
<dbReference type="PANTHER" id="PTHR21277:SF5">
    <property type="entry name" value="TRANSCRIPTIONAL ADAPTER 1"/>
    <property type="match status" value="1"/>
</dbReference>
<keyword evidence="4" id="KW-0539">Nucleus</keyword>
<reference evidence="6" key="2">
    <citation type="journal article" date="2023" name="IMA Fungus">
        <title>Comparative genomic study of the Penicillium genus elucidates a diverse pangenome and 15 lateral gene transfer events.</title>
        <authorList>
            <person name="Petersen C."/>
            <person name="Sorensen T."/>
            <person name="Nielsen M.R."/>
            <person name="Sondergaard T.E."/>
            <person name="Sorensen J.L."/>
            <person name="Fitzpatrick D.A."/>
            <person name="Frisvad J.C."/>
            <person name="Nielsen K.L."/>
        </authorList>
    </citation>
    <scope>NUCLEOTIDE SEQUENCE</scope>
    <source>
        <strain evidence="6">IBT 30728</strain>
    </source>
</reference>
<proteinExistence type="predicted"/>
<name>A0A9X0BMU2_9EURO</name>
<dbReference type="RefSeq" id="XP_056786774.1">
    <property type="nucleotide sequence ID" value="XM_056937682.1"/>
</dbReference>
<comment type="subcellular location">
    <subcellularLocation>
        <location evidence="1">Nucleus</location>
    </subcellularLocation>
</comment>
<gene>
    <name evidence="6" type="ORF">N7539_008082</name>
</gene>
<evidence type="ECO:0000313" key="6">
    <source>
        <dbReference type="EMBL" id="KAJ5475016.1"/>
    </source>
</evidence>
<keyword evidence="2" id="KW-0805">Transcription regulation</keyword>
<feature type="region of interest" description="Disordered" evidence="5">
    <location>
        <begin position="1"/>
        <end position="36"/>
    </location>
</feature>